<comment type="caution">
    <text evidence="1">The sequence shown here is derived from an EMBL/GenBank/DDBJ whole genome shotgun (WGS) entry which is preliminary data.</text>
</comment>
<evidence type="ECO:0000313" key="2">
    <source>
        <dbReference type="Proteomes" id="UP000585474"/>
    </source>
</evidence>
<dbReference type="Pfam" id="PF14223">
    <property type="entry name" value="Retrotran_gag_2"/>
    <property type="match status" value="1"/>
</dbReference>
<reference evidence="1 2" key="1">
    <citation type="submission" date="2019-07" db="EMBL/GenBank/DDBJ databases">
        <title>De Novo Assembly of kiwifruit Actinidia rufa.</title>
        <authorList>
            <person name="Sugita-Konishi S."/>
            <person name="Sato K."/>
            <person name="Mori E."/>
            <person name="Abe Y."/>
            <person name="Kisaki G."/>
            <person name="Hamano K."/>
            <person name="Suezawa K."/>
            <person name="Otani M."/>
            <person name="Fukuda T."/>
            <person name="Manabe T."/>
            <person name="Gomi K."/>
            <person name="Tabuchi M."/>
            <person name="Akimitsu K."/>
            <person name="Kataoka I."/>
        </authorList>
    </citation>
    <scope>NUCLEOTIDE SEQUENCE [LARGE SCALE GENOMIC DNA]</scope>
    <source>
        <strain evidence="2">cv. Fuchu</strain>
    </source>
</reference>
<dbReference type="PANTHER" id="PTHR47481">
    <property type="match status" value="1"/>
</dbReference>
<dbReference type="OrthoDB" id="1845088at2759"/>
<dbReference type="EMBL" id="BJWL01000026">
    <property type="protein sequence ID" value="GFZ16869.1"/>
    <property type="molecule type" value="Genomic_DNA"/>
</dbReference>
<sequence>MLEVMGSKKVPRRHHIICYPKCGTLNIALLWEYVNITLFKKYHITSILNAYELFEFLDGSNCCPDQYLRDASGKETSEVNPQYRPWMLRDQVLRTLVNSTLSPSTLSLVDGQTLAYGVWSMLERRFISISSTNIFNIKKENDSIGANLQRIKEIKDKLLAVSVYISDEKILHIVLKGLSEEFNGFQSTIRTRSEPVFVRRSSRVTAFKGVVAQRGTTS</sequence>
<proteinExistence type="predicted"/>
<gene>
    <name evidence="1" type="ORF">Acr_26g0001390</name>
</gene>
<dbReference type="PANTHER" id="PTHR47481:SF22">
    <property type="entry name" value="RETROTRANSPOSON GAG DOMAIN-CONTAINING PROTEIN"/>
    <property type="match status" value="1"/>
</dbReference>
<evidence type="ECO:0000313" key="1">
    <source>
        <dbReference type="EMBL" id="GFZ16869.1"/>
    </source>
</evidence>
<keyword evidence="2" id="KW-1185">Reference proteome</keyword>
<dbReference type="AlphaFoldDB" id="A0A7J0H197"/>
<organism evidence="1 2">
    <name type="scientific">Actinidia rufa</name>
    <dbReference type="NCBI Taxonomy" id="165716"/>
    <lineage>
        <taxon>Eukaryota</taxon>
        <taxon>Viridiplantae</taxon>
        <taxon>Streptophyta</taxon>
        <taxon>Embryophyta</taxon>
        <taxon>Tracheophyta</taxon>
        <taxon>Spermatophyta</taxon>
        <taxon>Magnoliopsida</taxon>
        <taxon>eudicotyledons</taxon>
        <taxon>Gunneridae</taxon>
        <taxon>Pentapetalae</taxon>
        <taxon>asterids</taxon>
        <taxon>Ericales</taxon>
        <taxon>Actinidiaceae</taxon>
        <taxon>Actinidia</taxon>
    </lineage>
</organism>
<accession>A0A7J0H197</accession>
<name>A0A7J0H197_9ERIC</name>
<protein>
    <submittedName>
        <fullName evidence="1">Uncharacterized protein</fullName>
    </submittedName>
</protein>
<dbReference type="Proteomes" id="UP000585474">
    <property type="component" value="Unassembled WGS sequence"/>
</dbReference>